<sequence>MNYKNSIEKFLEIFKRSNLSISKFASMINKDRRTVTSWIDSVTDIEPNKEVKDKICQIFRYPDYIWEDGCYGEEFLKSITQIPQKEVRIIDEDYKGRLKYIIEHEKNRRFVIQAQFPGPMYRDSAVQKVYKNGTSADIEELKQERIDQMLRYDYDTTEWYSIKSILSFCFASIGNFFTREEKIKILELIYELFNNNYNKKLFLFDSFSRKIYGMETTYISINVKQKILFFKSPIESVFIEIRNKSLVERMHKYYSSPIEAPSHVNFLESVKIIKILQDALKYNNNIKQAYETINRETNYGELFYNNLSVDLQKEVSLPKSGQKRN</sequence>
<dbReference type="RefSeq" id="WP_012012133.1">
    <property type="nucleotide sequence ID" value="NZ_JAIQ01000074.1"/>
</dbReference>
<dbReference type="EMBL" id="JAIQ01000074">
    <property type="protein sequence ID" value="KLE01100.1"/>
    <property type="molecule type" value="Genomic_DNA"/>
</dbReference>
<organism evidence="1 2">
    <name type="scientific">Aliarcobacter butzleri L348</name>
    <dbReference type="NCBI Taxonomy" id="1447256"/>
    <lineage>
        <taxon>Bacteria</taxon>
        <taxon>Pseudomonadati</taxon>
        <taxon>Campylobacterota</taxon>
        <taxon>Epsilonproteobacteria</taxon>
        <taxon>Campylobacterales</taxon>
        <taxon>Arcobacteraceae</taxon>
        <taxon>Aliarcobacter</taxon>
    </lineage>
</organism>
<dbReference type="Proteomes" id="UP000035514">
    <property type="component" value="Unassembled WGS sequence"/>
</dbReference>
<reference evidence="1 2" key="1">
    <citation type="submission" date="2014-01" db="EMBL/GenBank/DDBJ databases">
        <title>Development of a Comparative Genomic Fingerprinting Assay for High Resolution Genotyping of Arcobacter butzleri.</title>
        <authorList>
            <person name="Webb A.L."/>
            <person name="Inglis G.D."/>
            <person name="Kruczkiewicz P."/>
            <person name="Selinger L.B."/>
            <person name="Taboada E.N."/>
        </authorList>
    </citation>
    <scope>NUCLEOTIDE SEQUENCE [LARGE SCALE GENOMIC DNA]</scope>
    <source>
        <strain evidence="1 2">L348</strain>
    </source>
</reference>
<dbReference type="AlphaFoldDB" id="A0A0G9K5L2"/>
<protein>
    <submittedName>
        <fullName evidence="1">Uncharacterized protein</fullName>
    </submittedName>
</protein>
<accession>A0A0G9K5L2</accession>
<proteinExistence type="predicted"/>
<dbReference type="GeneID" id="24304532"/>
<name>A0A0G9K5L2_9BACT</name>
<gene>
    <name evidence="1" type="ORF">AA20_04310</name>
</gene>
<evidence type="ECO:0000313" key="2">
    <source>
        <dbReference type="Proteomes" id="UP000035514"/>
    </source>
</evidence>
<comment type="caution">
    <text evidence="1">The sequence shown here is derived from an EMBL/GenBank/DDBJ whole genome shotgun (WGS) entry which is preliminary data.</text>
</comment>
<dbReference type="PATRIC" id="fig|1447256.3.peg.835"/>
<evidence type="ECO:0000313" key="1">
    <source>
        <dbReference type="EMBL" id="KLE01100.1"/>
    </source>
</evidence>